<comment type="subcellular location">
    <subcellularLocation>
        <location evidence="1">Cell membrane</location>
        <topology evidence="1">Multi-pass membrane protein</topology>
    </subcellularLocation>
</comment>
<feature type="transmembrane region" description="Helical" evidence="5">
    <location>
        <begin position="115"/>
        <end position="136"/>
    </location>
</feature>
<feature type="transmembrane region" description="Helical" evidence="5">
    <location>
        <begin position="211"/>
        <end position="234"/>
    </location>
</feature>
<name>A0A931IEZ0_9NOCA</name>
<feature type="transmembrane region" description="Helical" evidence="5">
    <location>
        <begin position="148"/>
        <end position="172"/>
    </location>
</feature>
<keyword evidence="8" id="KW-1185">Reference proteome</keyword>
<keyword evidence="2 5" id="KW-0812">Transmembrane</keyword>
<dbReference type="PANTHER" id="PTHR42718:SF39">
    <property type="entry name" value="ACTINORHODIN TRANSPORTER-RELATED"/>
    <property type="match status" value="1"/>
</dbReference>
<feature type="transmembrane region" description="Helical" evidence="5">
    <location>
        <begin position="340"/>
        <end position="362"/>
    </location>
</feature>
<feature type="transmembrane region" description="Helical" evidence="5">
    <location>
        <begin position="90"/>
        <end position="109"/>
    </location>
</feature>
<sequence>MAAEVADLAGGGPGDSEIAAHRATLWCCLGAGFATLLDGAIIAFTAPAAEATLGLGDADIQWFLASFSLTFGLGLAPAGRLGDAYGRRGLFIAGLVVFLVGAVASAVAPSALSLIAGRLVQGFGAGFISAQVLGVIQDTFTGPARLRALAGYTTAGAAAAIAGPMLAGLALWTLPADLGWRVVLLLPVPFTLATIALGVRGLPRKVNRRRVIDLDLPAIAALGLLVVTVTMPVVDPDLSARTVIVVAAVSVLVVAGLACWERGYARRGRLPLFAPALMRSEGFVTGNLVALLWFGSSLAFLTVKTMYFLQVTEIIALVVATAMIPSAVGRIVAAHRSQWLFARFGSALVPYGLALQTLSFALATAATLCWDGTALFAVLSALQIVSGVAGGLVEPPLRAVTLSFAPASLHGVAASFLQLTQRLSATFCIALATGVLLAFGATASLGSLRAALLLCAAVSGAATLASFSRHLRAAIPGARQAVPTP</sequence>
<feature type="transmembrane region" description="Helical" evidence="5">
    <location>
        <begin position="281"/>
        <end position="301"/>
    </location>
</feature>
<evidence type="ECO:0000259" key="6">
    <source>
        <dbReference type="PROSITE" id="PS50850"/>
    </source>
</evidence>
<dbReference type="EMBL" id="JADMLG010000007">
    <property type="protein sequence ID" value="MBH0778473.1"/>
    <property type="molecule type" value="Genomic_DNA"/>
</dbReference>
<dbReference type="Pfam" id="PF07690">
    <property type="entry name" value="MFS_1"/>
    <property type="match status" value="1"/>
</dbReference>
<feature type="domain" description="Major facilitator superfamily (MFS) profile" evidence="6">
    <location>
        <begin position="24"/>
        <end position="474"/>
    </location>
</feature>
<dbReference type="PROSITE" id="PS50850">
    <property type="entry name" value="MFS"/>
    <property type="match status" value="1"/>
</dbReference>
<reference evidence="7" key="1">
    <citation type="submission" date="2020-11" db="EMBL/GenBank/DDBJ databases">
        <title>Nocardia NEAU-351.nov., a novel actinomycete isolated from the cow dung.</title>
        <authorList>
            <person name="Zhang X."/>
        </authorList>
    </citation>
    <scope>NUCLEOTIDE SEQUENCE</scope>
    <source>
        <strain evidence="7">NEAU-351</strain>
    </source>
</reference>
<accession>A0A931IEZ0</accession>
<evidence type="ECO:0000256" key="2">
    <source>
        <dbReference type="ARBA" id="ARBA00022692"/>
    </source>
</evidence>
<dbReference type="PANTHER" id="PTHR42718">
    <property type="entry name" value="MAJOR FACILITATOR SUPERFAMILY MULTIDRUG TRANSPORTER MFSC"/>
    <property type="match status" value="1"/>
</dbReference>
<evidence type="ECO:0000256" key="1">
    <source>
        <dbReference type="ARBA" id="ARBA00004651"/>
    </source>
</evidence>
<feature type="transmembrane region" description="Helical" evidence="5">
    <location>
        <begin position="23"/>
        <end position="48"/>
    </location>
</feature>
<feature type="transmembrane region" description="Helical" evidence="5">
    <location>
        <begin position="307"/>
        <end position="328"/>
    </location>
</feature>
<evidence type="ECO:0000256" key="5">
    <source>
        <dbReference type="SAM" id="Phobius"/>
    </source>
</evidence>
<gene>
    <name evidence="7" type="ORF">IT779_19525</name>
</gene>
<feature type="transmembrane region" description="Helical" evidence="5">
    <location>
        <begin position="374"/>
        <end position="393"/>
    </location>
</feature>
<dbReference type="RefSeq" id="WP_196150765.1">
    <property type="nucleotide sequence ID" value="NZ_JADMLG010000007.1"/>
</dbReference>
<dbReference type="InterPro" id="IPR036259">
    <property type="entry name" value="MFS_trans_sf"/>
</dbReference>
<feature type="transmembrane region" description="Helical" evidence="5">
    <location>
        <begin position="423"/>
        <end position="442"/>
    </location>
</feature>
<dbReference type="SUPFAM" id="SSF103473">
    <property type="entry name" value="MFS general substrate transporter"/>
    <property type="match status" value="1"/>
</dbReference>
<evidence type="ECO:0000256" key="3">
    <source>
        <dbReference type="ARBA" id="ARBA00022989"/>
    </source>
</evidence>
<keyword evidence="3 5" id="KW-1133">Transmembrane helix</keyword>
<dbReference type="AlphaFoldDB" id="A0A931IEZ0"/>
<feature type="transmembrane region" description="Helical" evidence="5">
    <location>
        <begin position="60"/>
        <end position="78"/>
    </location>
</feature>
<evidence type="ECO:0000313" key="7">
    <source>
        <dbReference type="EMBL" id="MBH0778473.1"/>
    </source>
</evidence>
<dbReference type="Gene3D" id="1.20.1720.10">
    <property type="entry name" value="Multidrug resistance protein D"/>
    <property type="match status" value="1"/>
</dbReference>
<dbReference type="InterPro" id="IPR020846">
    <property type="entry name" value="MFS_dom"/>
</dbReference>
<evidence type="ECO:0000313" key="8">
    <source>
        <dbReference type="Proteomes" id="UP000655751"/>
    </source>
</evidence>
<comment type="caution">
    <text evidence="7">The sequence shown here is derived from an EMBL/GenBank/DDBJ whole genome shotgun (WGS) entry which is preliminary data.</text>
</comment>
<protein>
    <submittedName>
        <fullName evidence="7">MFS transporter</fullName>
    </submittedName>
</protein>
<dbReference type="Proteomes" id="UP000655751">
    <property type="component" value="Unassembled WGS sequence"/>
</dbReference>
<feature type="transmembrane region" description="Helical" evidence="5">
    <location>
        <begin position="448"/>
        <end position="467"/>
    </location>
</feature>
<organism evidence="7 8">
    <name type="scientific">Nocardia bovistercoris</name>
    <dbReference type="NCBI Taxonomy" id="2785916"/>
    <lineage>
        <taxon>Bacteria</taxon>
        <taxon>Bacillati</taxon>
        <taxon>Actinomycetota</taxon>
        <taxon>Actinomycetes</taxon>
        <taxon>Mycobacteriales</taxon>
        <taxon>Nocardiaceae</taxon>
        <taxon>Nocardia</taxon>
    </lineage>
</organism>
<dbReference type="GO" id="GO:0005886">
    <property type="term" value="C:plasma membrane"/>
    <property type="evidence" value="ECO:0007669"/>
    <property type="project" value="UniProtKB-SubCell"/>
</dbReference>
<dbReference type="InterPro" id="IPR011701">
    <property type="entry name" value="MFS"/>
</dbReference>
<feature type="transmembrane region" description="Helical" evidence="5">
    <location>
        <begin position="178"/>
        <end position="199"/>
    </location>
</feature>
<evidence type="ECO:0000256" key="4">
    <source>
        <dbReference type="ARBA" id="ARBA00023136"/>
    </source>
</evidence>
<feature type="transmembrane region" description="Helical" evidence="5">
    <location>
        <begin position="240"/>
        <end position="260"/>
    </location>
</feature>
<proteinExistence type="predicted"/>
<dbReference type="GO" id="GO:0022857">
    <property type="term" value="F:transmembrane transporter activity"/>
    <property type="evidence" value="ECO:0007669"/>
    <property type="project" value="InterPro"/>
</dbReference>
<keyword evidence="4 5" id="KW-0472">Membrane</keyword>